<evidence type="ECO:0000256" key="2">
    <source>
        <dbReference type="ARBA" id="ARBA00022801"/>
    </source>
</evidence>
<keyword evidence="1" id="KW-0547">Nucleotide-binding</keyword>
<dbReference type="Gene3D" id="3.30.1220.10">
    <property type="entry name" value="CobW-like, C-terminal domain"/>
    <property type="match status" value="1"/>
</dbReference>
<dbReference type="GO" id="GO:0000166">
    <property type="term" value="F:nucleotide binding"/>
    <property type="evidence" value="ECO:0007669"/>
    <property type="project" value="UniProtKB-KW"/>
</dbReference>
<dbReference type="VEuPathDB" id="CryptoDB:Cvel_12152"/>
<dbReference type="PANTHER" id="PTHR43603:SF1">
    <property type="entry name" value="ZINC-REGULATED GTPASE METALLOPROTEIN ACTIVATOR 1"/>
    <property type="match status" value="1"/>
</dbReference>
<reference evidence="8" key="1">
    <citation type="submission" date="2014-11" db="EMBL/GenBank/DDBJ databases">
        <authorList>
            <person name="Otto D Thomas"/>
            <person name="Naeem Raeece"/>
        </authorList>
    </citation>
    <scope>NUCLEOTIDE SEQUENCE</scope>
</reference>
<evidence type="ECO:0000313" key="8">
    <source>
        <dbReference type="EMBL" id="CEM53666.1"/>
    </source>
</evidence>
<dbReference type="InterPro" id="IPR011629">
    <property type="entry name" value="CobW-like_C"/>
</dbReference>
<dbReference type="InterPro" id="IPR036627">
    <property type="entry name" value="CobW-likC_sf"/>
</dbReference>
<organism evidence="8">
    <name type="scientific">Chromera velia CCMP2878</name>
    <dbReference type="NCBI Taxonomy" id="1169474"/>
    <lineage>
        <taxon>Eukaryota</taxon>
        <taxon>Sar</taxon>
        <taxon>Alveolata</taxon>
        <taxon>Colpodellida</taxon>
        <taxon>Chromeraceae</taxon>
        <taxon>Chromera</taxon>
    </lineage>
</organism>
<comment type="similarity">
    <text evidence="4">Belongs to the SIMIBI class G3E GTPase family. ZNG1 subfamily.</text>
</comment>
<comment type="catalytic activity">
    <reaction evidence="5">
        <text>GTP + H2O = GDP + phosphate + H(+)</text>
        <dbReference type="Rhea" id="RHEA:19669"/>
        <dbReference type="ChEBI" id="CHEBI:15377"/>
        <dbReference type="ChEBI" id="CHEBI:15378"/>
        <dbReference type="ChEBI" id="CHEBI:37565"/>
        <dbReference type="ChEBI" id="CHEBI:43474"/>
        <dbReference type="ChEBI" id="CHEBI:58189"/>
    </reaction>
    <physiologicalReaction direction="left-to-right" evidence="5">
        <dbReference type="Rhea" id="RHEA:19670"/>
    </physiologicalReaction>
</comment>
<feature type="compositionally biased region" description="Basic residues" evidence="6">
    <location>
        <begin position="355"/>
        <end position="365"/>
    </location>
</feature>
<dbReference type="EMBL" id="CDMZ01005714">
    <property type="protein sequence ID" value="CEM53666.1"/>
    <property type="molecule type" value="Genomic_DNA"/>
</dbReference>
<feature type="domain" description="CobW C-terminal" evidence="7">
    <location>
        <begin position="316"/>
        <end position="470"/>
    </location>
</feature>
<protein>
    <recommendedName>
        <fullName evidence="7">CobW C-terminal domain-containing protein</fullName>
    </recommendedName>
</protein>
<feature type="region of interest" description="Disordered" evidence="6">
    <location>
        <begin position="518"/>
        <end position="588"/>
    </location>
</feature>
<dbReference type="InterPro" id="IPR051927">
    <property type="entry name" value="Zn_Chap_cDPG_Synth"/>
</dbReference>
<accession>A0A0G4I944</accession>
<evidence type="ECO:0000256" key="6">
    <source>
        <dbReference type="SAM" id="MobiDB-lite"/>
    </source>
</evidence>
<gene>
    <name evidence="8" type="ORF">Cvel_12152</name>
</gene>
<dbReference type="PANTHER" id="PTHR43603">
    <property type="entry name" value="COBW DOMAIN-CONTAINING PROTEIN DDB_G0274527"/>
    <property type="match status" value="1"/>
</dbReference>
<proteinExistence type="inferred from homology"/>
<dbReference type="Pfam" id="PF07683">
    <property type="entry name" value="CobW_C"/>
    <property type="match status" value="1"/>
</dbReference>
<dbReference type="AlphaFoldDB" id="A0A0G4I944"/>
<feature type="compositionally biased region" description="Acidic residues" evidence="6">
    <location>
        <begin position="522"/>
        <end position="534"/>
    </location>
</feature>
<feature type="compositionally biased region" description="Basic and acidic residues" evidence="6">
    <location>
        <begin position="535"/>
        <end position="549"/>
    </location>
</feature>
<evidence type="ECO:0000256" key="3">
    <source>
        <dbReference type="ARBA" id="ARBA00023186"/>
    </source>
</evidence>
<feature type="region of interest" description="Disordered" evidence="6">
    <location>
        <begin position="347"/>
        <end position="374"/>
    </location>
</feature>
<evidence type="ECO:0000256" key="4">
    <source>
        <dbReference type="ARBA" id="ARBA00034320"/>
    </source>
</evidence>
<dbReference type="SMART" id="SM00833">
    <property type="entry name" value="CobW_C"/>
    <property type="match status" value="1"/>
</dbReference>
<dbReference type="SUPFAM" id="SSF90002">
    <property type="entry name" value="Hypothetical protein YjiA, C-terminal domain"/>
    <property type="match status" value="1"/>
</dbReference>
<dbReference type="InterPro" id="IPR027417">
    <property type="entry name" value="P-loop_NTPase"/>
</dbReference>
<keyword evidence="3" id="KW-0143">Chaperone</keyword>
<name>A0A0G4I944_9ALVE</name>
<dbReference type="PhylomeDB" id="A0A0G4I944"/>
<dbReference type="GO" id="GO:0016787">
    <property type="term" value="F:hydrolase activity"/>
    <property type="evidence" value="ECO:0007669"/>
    <property type="project" value="UniProtKB-KW"/>
</dbReference>
<evidence type="ECO:0000256" key="1">
    <source>
        <dbReference type="ARBA" id="ARBA00022741"/>
    </source>
</evidence>
<dbReference type="CDD" id="cd03112">
    <property type="entry name" value="CobW-like"/>
    <property type="match status" value="1"/>
</dbReference>
<dbReference type="InterPro" id="IPR003495">
    <property type="entry name" value="CobW/HypB/UreG_nucleotide-bd"/>
</dbReference>
<sequence>MTSPLSEKLLPVTVLSGFLGAGKTTLLKHILRTAGNQPDQPPLRVAVIVNDMGEVNLDASEIKNSRLIQEEAEMVEMHNGCICCTLRGDLLKTVKALSEEKAFDYLVIESTGISEPLPVAQTFVMDVDNFEAEGSLTAVSEVVGNGGGGIPKEVRSLSSFARLDTLVTVVDAVNIYDVLGSLETLAQENLSKMVGNTGIQKEKKGDDEEEVDNRNIAQLMLDQIEFANVILLSKAHLVENVKVINEASALLKKLNSSAKVIVPSQPFFKDVPLNAILNTHMFDMETAQRSAGWVRELEMTKVGGPGHTPETEEYGISSVVFSNTRPFHPKELLAVLKGFGNYASSVAARGGGGRGKNKRGNKKGKGKDEAPPGVFSGVVRAKGRLWLASANAFPIDFHVAGRHISLQPEKEPWLAEIPQSDWNEDDRTQHASLVACDAWHPEHGDRHTSVVFIGIGLDRRRIVSALERALLSDAEMAGGPSRWKRMTDPFFEGLYFDLETRKEEWLKNEIEEELERMKAEFGENEEFDSEDEEGMRDIIRSRLIAERGSRQQLAAEGEGEGESGVTTQKEASQEDGEGDESGGGTDAN</sequence>
<dbReference type="Gene3D" id="3.40.50.300">
    <property type="entry name" value="P-loop containing nucleotide triphosphate hydrolases"/>
    <property type="match status" value="1"/>
</dbReference>
<evidence type="ECO:0000259" key="7">
    <source>
        <dbReference type="SMART" id="SM00833"/>
    </source>
</evidence>
<dbReference type="Pfam" id="PF02492">
    <property type="entry name" value="cobW"/>
    <property type="match status" value="2"/>
</dbReference>
<evidence type="ECO:0000256" key="5">
    <source>
        <dbReference type="ARBA" id="ARBA00049117"/>
    </source>
</evidence>
<keyword evidence="2" id="KW-0378">Hydrolase</keyword>
<dbReference type="SUPFAM" id="SSF52540">
    <property type="entry name" value="P-loop containing nucleoside triphosphate hydrolases"/>
    <property type="match status" value="1"/>
</dbReference>